<dbReference type="PANTHER" id="PTHR47959:SF15">
    <property type="entry name" value="RNA HELICASE"/>
    <property type="match status" value="1"/>
</dbReference>
<keyword evidence="6 12" id="KW-0067">ATP-binding</keyword>
<comment type="caution">
    <text evidence="17">The sequence shown here is derived from an EMBL/GenBank/DDBJ whole genome shotgun (WGS) entry which is preliminary data.</text>
</comment>
<dbReference type="PROSITE" id="PS51194">
    <property type="entry name" value="HELICASE_CTER"/>
    <property type="match status" value="1"/>
</dbReference>
<accession>A0AAD7UUQ7</accession>
<dbReference type="GO" id="GO:0005524">
    <property type="term" value="F:ATP binding"/>
    <property type="evidence" value="ECO:0007669"/>
    <property type="project" value="UniProtKB-KW"/>
</dbReference>
<dbReference type="InterPro" id="IPR001650">
    <property type="entry name" value="Helicase_C-like"/>
</dbReference>
<feature type="compositionally biased region" description="Basic and acidic residues" evidence="13">
    <location>
        <begin position="46"/>
        <end position="65"/>
    </location>
</feature>
<dbReference type="PROSITE" id="PS51195">
    <property type="entry name" value="Q_MOTIF"/>
    <property type="match status" value="1"/>
</dbReference>
<evidence type="ECO:0000256" key="13">
    <source>
        <dbReference type="SAM" id="MobiDB-lite"/>
    </source>
</evidence>
<comment type="similarity">
    <text evidence="9">Belongs to the DEAD box helicase family. DDX52/ROK1 subfamily.</text>
</comment>
<evidence type="ECO:0000256" key="6">
    <source>
        <dbReference type="ARBA" id="ARBA00022840"/>
    </source>
</evidence>
<dbReference type="InterPro" id="IPR050079">
    <property type="entry name" value="DEAD_box_RNA_helicase"/>
</dbReference>
<dbReference type="InterPro" id="IPR000629">
    <property type="entry name" value="RNA-helicase_DEAD-box_CS"/>
</dbReference>
<comment type="subcellular location">
    <subcellularLocation>
        <location evidence="1">Nucleus</location>
        <location evidence="1">Nucleolus</location>
    </subcellularLocation>
</comment>
<dbReference type="EMBL" id="JARTCD010000088">
    <property type="protein sequence ID" value="KAJ8652997.1"/>
    <property type="molecule type" value="Genomic_DNA"/>
</dbReference>
<keyword evidence="8" id="KW-0539">Nucleus</keyword>
<evidence type="ECO:0000256" key="5">
    <source>
        <dbReference type="ARBA" id="ARBA00022806"/>
    </source>
</evidence>
<dbReference type="GO" id="GO:0030490">
    <property type="term" value="P:maturation of SSU-rRNA"/>
    <property type="evidence" value="ECO:0007669"/>
    <property type="project" value="InterPro"/>
</dbReference>
<evidence type="ECO:0000256" key="10">
    <source>
        <dbReference type="ARBA" id="ARBA00047984"/>
    </source>
</evidence>
<dbReference type="GeneID" id="83218779"/>
<keyword evidence="4 12" id="KW-0378">Hydrolase</keyword>
<keyword evidence="7" id="KW-0694">RNA-binding</keyword>
<proteinExistence type="inferred from homology"/>
<keyword evidence="5 12" id="KW-0347">Helicase</keyword>
<feature type="region of interest" description="Disordered" evidence="13">
    <location>
        <begin position="27"/>
        <end position="103"/>
    </location>
</feature>
<keyword evidence="3 12" id="KW-0547">Nucleotide-binding</keyword>
<feature type="compositionally biased region" description="Basic and acidic residues" evidence="13">
    <location>
        <begin position="527"/>
        <end position="553"/>
    </location>
</feature>
<reference evidence="17 18" key="1">
    <citation type="submission" date="2023-03" db="EMBL/GenBank/DDBJ databases">
        <title>Genome sequence of Lichtheimia ornata CBS 291.66.</title>
        <authorList>
            <person name="Mohabir J.T."/>
            <person name="Shea T.P."/>
            <person name="Kurbessoian T."/>
            <person name="Berby B."/>
            <person name="Fontaine J."/>
            <person name="Livny J."/>
            <person name="Gnirke A."/>
            <person name="Stajich J.E."/>
            <person name="Cuomo C.A."/>
        </authorList>
    </citation>
    <scope>NUCLEOTIDE SEQUENCE [LARGE SCALE GENOMIC DNA]</scope>
    <source>
        <strain evidence="17">CBS 291.66</strain>
    </source>
</reference>
<sequence>MDLFKLLGNGAHFNKKQFGRDIELFQGKKASDKKKRASSNAAAIDPKLRSKLLSEIDPLNDKPVEEQSMDVDSEDEEKDDDDADSDDHSDDDDDAGQAKTWKTINNQKEAQAFRKAKRIRVYGTDIPNPFCAFQDLASEAYNLKPQLYTNLHSSQYKTPTPIQMQSIPIMLKGRDLMACAPTGSGKTLAYLLPILQDLDEPSKVGYRALIIAPTRELAQQIHRELVKISAGTGIKINVLTKASAASKSQNPHSRQKFDILISTPKRLIFAVREKQIDLSEVRHLVLDEADKLMDLGFLEQTDEIFAACSGPNVRKYMFSATFTGQVEDLAKTVMKDPIEVVIGSRNAATETIKQELIFTGNEAGKMVALRQYIQKGIKPPVLIFVQSIDRAKELFHELVYDGINVEVIHSDRTQAQRDNIINQFRLGNIWVLIATELMARGLDFKGVNLVINYDIPQTVASYIHRIGRTGRAGRAGEAVTYYTKDDMQYLRSIVNVMKESGCKVPEWMLKLKKPTFQMKKEFKRKGLERETIDTTPKREKIKAARRKEMIEASKKRKRKQRQDAKKKMKKGEEEQQQQNDSDSS</sequence>
<evidence type="ECO:0000256" key="4">
    <source>
        <dbReference type="ARBA" id="ARBA00022801"/>
    </source>
</evidence>
<evidence type="ECO:0000256" key="7">
    <source>
        <dbReference type="ARBA" id="ARBA00022884"/>
    </source>
</evidence>
<feature type="region of interest" description="Disordered" evidence="13">
    <location>
        <begin position="527"/>
        <end position="584"/>
    </location>
</feature>
<dbReference type="RefSeq" id="XP_058337911.1">
    <property type="nucleotide sequence ID" value="XM_058491346.1"/>
</dbReference>
<evidence type="ECO:0000256" key="9">
    <source>
        <dbReference type="ARBA" id="ARBA00024355"/>
    </source>
</evidence>
<keyword evidence="18" id="KW-1185">Reference proteome</keyword>
<dbReference type="SMART" id="SM00487">
    <property type="entry name" value="DEXDc"/>
    <property type="match status" value="1"/>
</dbReference>
<name>A0AAD7UUQ7_9FUNG</name>
<protein>
    <recommendedName>
        <fullName evidence="2">RNA helicase</fullName>
        <ecNumber evidence="2">3.6.4.13</ecNumber>
    </recommendedName>
</protein>
<organism evidence="17 18">
    <name type="scientific">Lichtheimia ornata</name>
    <dbReference type="NCBI Taxonomy" id="688661"/>
    <lineage>
        <taxon>Eukaryota</taxon>
        <taxon>Fungi</taxon>
        <taxon>Fungi incertae sedis</taxon>
        <taxon>Mucoromycota</taxon>
        <taxon>Mucoromycotina</taxon>
        <taxon>Mucoromycetes</taxon>
        <taxon>Mucorales</taxon>
        <taxon>Lichtheimiaceae</taxon>
        <taxon>Lichtheimia</taxon>
    </lineage>
</organism>
<evidence type="ECO:0000256" key="11">
    <source>
        <dbReference type="PROSITE-ProRule" id="PRU00552"/>
    </source>
</evidence>
<evidence type="ECO:0000256" key="3">
    <source>
        <dbReference type="ARBA" id="ARBA00022741"/>
    </source>
</evidence>
<feature type="domain" description="DEAD-box RNA helicase Q" evidence="16">
    <location>
        <begin position="136"/>
        <end position="164"/>
    </location>
</feature>
<evidence type="ECO:0000256" key="1">
    <source>
        <dbReference type="ARBA" id="ARBA00004604"/>
    </source>
</evidence>
<dbReference type="GO" id="GO:0003723">
    <property type="term" value="F:RNA binding"/>
    <property type="evidence" value="ECO:0007669"/>
    <property type="project" value="UniProtKB-KW"/>
</dbReference>
<dbReference type="InterPro" id="IPR044764">
    <property type="entry name" value="DDX52/Rok1_DEADc"/>
</dbReference>
<dbReference type="Proteomes" id="UP001234581">
    <property type="component" value="Unassembled WGS sequence"/>
</dbReference>
<dbReference type="CDD" id="cd17957">
    <property type="entry name" value="DEADc_DDX52"/>
    <property type="match status" value="1"/>
</dbReference>
<dbReference type="Pfam" id="PF00270">
    <property type="entry name" value="DEAD"/>
    <property type="match status" value="1"/>
</dbReference>
<feature type="compositionally biased region" description="Acidic residues" evidence="13">
    <location>
        <begin position="67"/>
        <end position="95"/>
    </location>
</feature>
<dbReference type="PROSITE" id="PS51192">
    <property type="entry name" value="HELICASE_ATP_BIND_1"/>
    <property type="match status" value="1"/>
</dbReference>
<evidence type="ECO:0000259" key="16">
    <source>
        <dbReference type="PROSITE" id="PS51195"/>
    </source>
</evidence>
<evidence type="ECO:0000259" key="14">
    <source>
        <dbReference type="PROSITE" id="PS51192"/>
    </source>
</evidence>
<evidence type="ECO:0000259" key="15">
    <source>
        <dbReference type="PROSITE" id="PS51194"/>
    </source>
</evidence>
<dbReference type="SMART" id="SM00490">
    <property type="entry name" value="HELICc"/>
    <property type="match status" value="1"/>
</dbReference>
<evidence type="ECO:0000256" key="8">
    <source>
        <dbReference type="ARBA" id="ARBA00023242"/>
    </source>
</evidence>
<dbReference type="Pfam" id="PF00271">
    <property type="entry name" value="Helicase_C"/>
    <property type="match status" value="1"/>
</dbReference>
<dbReference type="InterPro" id="IPR014001">
    <property type="entry name" value="Helicase_ATP-bd"/>
</dbReference>
<gene>
    <name evidence="17" type="ORF">O0I10_011378</name>
</gene>
<dbReference type="GO" id="GO:0003724">
    <property type="term" value="F:RNA helicase activity"/>
    <property type="evidence" value="ECO:0007669"/>
    <property type="project" value="UniProtKB-EC"/>
</dbReference>
<evidence type="ECO:0000313" key="17">
    <source>
        <dbReference type="EMBL" id="KAJ8652997.1"/>
    </source>
</evidence>
<dbReference type="GO" id="GO:0005829">
    <property type="term" value="C:cytosol"/>
    <property type="evidence" value="ECO:0007669"/>
    <property type="project" value="TreeGrafter"/>
</dbReference>
<dbReference type="InterPro" id="IPR027417">
    <property type="entry name" value="P-loop_NTPase"/>
</dbReference>
<dbReference type="AlphaFoldDB" id="A0AAD7UUQ7"/>
<evidence type="ECO:0000256" key="12">
    <source>
        <dbReference type="RuleBase" id="RU000492"/>
    </source>
</evidence>
<dbReference type="InterPro" id="IPR014014">
    <property type="entry name" value="RNA_helicase_DEAD_Q_motif"/>
</dbReference>
<dbReference type="Gene3D" id="3.40.50.300">
    <property type="entry name" value="P-loop containing nucleotide triphosphate hydrolases"/>
    <property type="match status" value="2"/>
</dbReference>
<dbReference type="FunFam" id="3.40.50.300:FF:000759">
    <property type="entry name" value="probable ATP-dependent RNA helicase DDX52"/>
    <property type="match status" value="1"/>
</dbReference>
<evidence type="ECO:0000313" key="18">
    <source>
        <dbReference type="Proteomes" id="UP001234581"/>
    </source>
</evidence>
<feature type="domain" description="Helicase ATP-binding" evidence="14">
    <location>
        <begin position="167"/>
        <end position="340"/>
    </location>
</feature>
<dbReference type="EC" id="3.6.4.13" evidence="2"/>
<evidence type="ECO:0000256" key="2">
    <source>
        <dbReference type="ARBA" id="ARBA00012552"/>
    </source>
</evidence>
<dbReference type="PROSITE" id="PS00039">
    <property type="entry name" value="DEAD_ATP_HELICASE"/>
    <property type="match status" value="1"/>
</dbReference>
<dbReference type="GO" id="GO:0016787">
    <property type="term" value="F:hydrolase activity"/>
    <property type="evidence" value="ECO:0007669"/>
    <property type="project" value="UniProtKB-KW"/>
</dbReference>
<dbReference type="CDD" id="cd18787">
    <property type="entry name" value="SF2_C_DEAD"/>
    <property type="match status" value="1"/>
</dbReference>
<dbReference type="InterPro" id="IPR011545">
    <property type="entry name" value="DEAD/DEAH_box_helicase_dom"/>
</dbReference>
<feature type="compositionally biased region" description="Basic and acidic residues" evidence="13">
    <location>
        <begin position="561"/>
        <end position="573"/>
    </location>
</feature>
<dbReference type="GO" id="GO:0005730">
    <property type="term" value="C:nucleolus"/>
    <property type="evidence" value="ECO:0007669"/>
    <property type="project" value="UniProtKB-SubCell"/>
</dbReference>
<feature type="short sequence motif" description="Q motif" evidence="11">
    <location>
        <begin position="136"/>
        <end position="164"/>
    </location>
</feature>
<dbReference type="PANTHER" id="PTHR47959">
    <property type="entry name" value="ATP-DEPENDENT RNA HELICASE RHLE-RELATED"/>
    <property type="match status" value="1"/>
</dbReference>
<dbReference type="SUPFAM" id="SSF52540">
    <property type="entry name" value="P-loop containing nucleoside triphosphate hydrolases"/>
    <property type="match status" value="1"/>
</dbReference>
<feature type="domain" description="Helicase C-terminal" evidence="15">
    <location>
        <begin position="351"/>
        <end position="512"/>
    </location>
</feature>
<comment type="catalytic activity">
    <reaction evidence="10">
        <text>ATP + H2O = ADP + phosphate + H(+)</text>
        <dbReference type="Rhea" id="RHEA:13065"/>
        <dbReference type="ChEBI" id="CHEBI:15377"/>
        <dbReference type="ChEBI" id="CHEBI:15378"/>
        <dbReference type="ChEBI" id="CHEBI:30616"/>
        <dbReference type="ChEBI" id="CHEBI:43474"/>
        <dbReference type="ChEBI" id="CHEBI:456216"/>
        <dbReference type="EC" id="3.6.4.13"/>
    </reaction>
</comment>